<comment type="caution">
    <text evidence="2">The sequence shown here is derived from an EMBL/GenBank/DDBJ whole genome shotgun (WGS) entry which is preliminary data.</text>
</comment>
<keyword evidence="3" id="KW-1185">Reference proteome</keyword>
<reference evidence="2" key="1">
    <citation type="journal article" date="2021" name="Genome Biol. Evol.">
        <title>A High-Quality Reference Genome for a Parasitic Bivalve with Doubly Uniparental Inheritance (Bivalvia: Unionida).</title>
        <authorList>
            <person name="Smith C.H."/>
        </authorList>
    </citation>
    <scope>NUCLEOTIDE SEQUENCE</scope>
    <source>
        <strain evidence="2">CHS0354</strain>
    </source>
</reference>
<proteinExistence type="predicted"/>
<reference evidence="2" key="3">
    <citation type="submission" date="2023-05" db="EMBL/GenBank/DDBJ databases">
        <authorList>
            <person name="Smith C.H."/>
        </authorList>
    </citation>
    <scope>NUCLEOTIDE SEQUENCE</scope>
    <source>
        <strain evidence="2">CHS0354</strain>
        <tissue evidence="2">Mantle</tissue>
    </source>
</reference>
<sequence>MGEDQGGLGEGNETQKSRTGKSVPHEEWEKIKEAWVEEMKIKNMIRRRRRTSLVLGTFSTPRHQERKYEYSAQ</sequence>
<evidence type="ECO:0000313" key="2">
    <source>
        <dbReference type="EMBL" id="KAK3601171.1"/>
    </source>
</evidence>
<reference evidence="2" key="2">
    <citation type="journal article" date="2021" name="Genome Biol. Evol.">
        <title>Developing a high-quality reference genome for a parasitic bivalve with doubly uniparental inheritance (Bivalvia: Unionida).</title>
        <authorList>
            <person name="Smith C.H."/>
        </authorList>
    </citation>
    <scope>NUCLEOTIDE SEQUENCE</scope>
    <source>
        <strain evidence="2">CHS0354</strain>
        <tissue evidence="2">Mantle</tissue>
    </source>
</reference>
<gene>
    <name evidence="2" type="ORF">CHS0354_019171</name>
</gene>
<evidence type="ECO:0000256" key="1">
    <source>
        <dbReference type="SAM" id="MobiDB-lite"/>
    </source>
</evidence>
<evidence type="ECO:0000313" key="3">
    <source>
        <dbReference type="Proteomes" id="UP001195483"/>
    </source>
</evidence>
<dbReference type="Proteomes" id="UP001195483">
    <property type="component" value="Unassembled WGS sequence"/>
</dbReference>
<dbReference type="EMBL" id="JAEAOA010001187">
    <property type="protein sequence ID" value="KAK3601171.1"/>
    <property type="molecule type" value="Genomic_DNA"/>
</dbReference>
<feature type="compositionally biased region" description="Gly residues" evidence="1">
    <location>
        <begin position="1"/>
        <end position="10"/>
    </location>
</feature>
<protein>
    <submittedName>
        <fullName evidence="2">Uncharacterized protein</fullName>
    </submittedName>
</protein>
<accession>A0AAE0W4G8</accession>
<feature type="region of interest" description="Disordered" evidence="1">
    <location>
        <begin position="1"/>
        <end position="27"/>
    </location>
</feature>
<dbReference type="AlphaFoldDB" id="A0AAE0W4G8"/>
<name>A0AAE0W4G8_9BIVA</name>
<organism evidence="2 3">
    <name type="scientific">Potamilus streckersoni</name>
    <dbReference type="NCBI Taxonomy" id="2493646"/>
    <lineage>
        <taxon>Eukaryota</taxon>
        <taxon>Metazoa</taxon>
        <taxon>Spiralia</taxon>
        <taxon>Lophotrochozoa</taxon>
        <taxon>Mollusca</taxon>
        <taxon>Bivalvia</taxon>
        <taxon>Autobranchia</taxon>
        <taxon>Heteroconchia</taxon>
        <taxon>Palaeoheterodonta</taxon>
        <taxon>Unionida</taxon>
        <taxon>Unionoidea</taxon>
        <taxon>Unionidae</taxon>
        <taxon>Ambleminae</taxon>
        <taxon>Lampsilini</taxon>
        <taxon>Potamilus</taxon>
    </lineage>
</organism>